<sequence>MAELRSVDPRTLKPNPNNPRKTPAPQAMDDQLLASITAIGIIQPPVVREVDGDLVIKAGERRVKAAIRAEMPMIDVLVRETDDAQAPMESLSENLVRAAMNNVDIWRAIERLENEGWNEQAIADALALPVRTVKRLKLLARLHPPMLDVMAKGSMPSEDQLRTIAAASLEEQAQVWKKNKPKKGDDFSWYHVAHALSKRRIPFAAARFDDDLARAYGVEWHDDLFAPAGEDGRYTTNVDGFFGAQQEWLANHLPEKGTLLTQNEYGQPELPKKAERIYGKPGKGDITGHYLDPNSGEVKTVAYRMPVAAKPANAGKGAKAAATQGHDNTAAPTARSRPDVTSRGNAMIGDLRTDALHRALQDNAFSDQTLIGLLLLALAGKNVSVQGPNETGAWDRHALGAKIAQGGVLTSDDGLLRQTAREMLVSVLSCRDNMSNSGVVACVAGAAIDAAAYLPNMATEEFLACLSRAALERLAATEGVRVEVRVKDTRARLVERFKDGTWIYPNSRFTASAEAIADLAGDEADEPTAEDADGEGVGSIGDGTTEPDGEDPTQDMDEAYAPPVAEPTPALAIAAE</sequence>
<organism evidence="4 5">
    <name type="scientific">Rhodopila globiformis</name>
    <name type="common">Rhodopseudomonas globiformis</name>
    <dbReference type="NCBI Taxonomy" id="1071"/>
    <lineage>
        <taxon>Bacteria</taxon>
        <taxon>Pseudomonadati</taxon>
        <taxon>Pseudomonadota</taxon>
        <taxon>Alphaproteobacteria</taxon>
        <taxon>Acetobacterales</taxon>
        <taxon>Acetobacteraceae</taxon>
        <taxon>Rhodopila</taxon>
    </lineage>
</organism>
<dbReference type="Gene3D" id="1.10.10.2830">
    <property type="match status" value="1"/>
</dbReference>
<evidence type="ECO:0000313" key="5">
    <source>
        <dbReference type="Proteomes" id="UP000239724"/>
    </source>
</evidence>
<feature type="domain" description="ParB-like N-terminal" evidence="3">
    <location>
        <begin position="5"/>
        <end position="95"/>
    </location>
</feature>
<dbReference type="OrthoDB" id="8116493at2"/>
<gene>
    <name evidence="4" type="ORF">CCS01_12565</name>
</gene>
<dbReference type="SUPFAM" id="SSF110849">
    <property type="entry name" value="ParB/Sulfiredoxin"/>
    <property type="match status" value="1"/>
</dbReference>
<accession>A0A2S6NHQ5</accession>
<keyword evidence="5" id="KW-1185">Reference proteome</keyword>
<dbReference type="Gene3D" id="3.90.1530.30">
    <property type="match status" value="1"/>
</dbReference>
<reference evidence="4 5" key="1">
    <citation type="journal article" date="2018" name="Arch. Microbiol.">
        <title>New insights into the metabolic potential of the phototrophic purple bacterium Rhodopila globiformis DSM 161(T) from its draft genome sequence and evidence for a vanadium-dependent nitrogenase.</title>
        <authorList>
            <person name="Imhoff J.F."/>
            <person name="Rahn T."/>
            <person name="Kunzel S."/>
            <person name="Neulinger S.C."/>
        </authorList>
    </citation>
    <scope>NUCLEOTIDE SEQUENCE [LARGE SCALE GENOMIC DNA]</scope>
    <source>
        <strain evidence="4 5">DSM 161</strain>
    </source>
</reference>
<protein>
    <recommendedName>
        <fullName evidence="3">ParB-like N-terminal domain-containing protein</fullName>
    </recommendedName>
</protein>
<dbReference type="PANTHER" id="PTHR33375">
    <property type="entry name" value="CHROMOSOME-PARTITIONING PROTEIN PARB-RELATED"/>
    <property type="match status" value="1"/>
</dbReference>
<evidence type="ECO:0000313" key="4">
    <source>
        <dbReference type="EMBL" id="PPQ34089.1"/>
    </source>
</evidence>
<dbReference type="EMBL" id="NHRY01000130">
    <property type="protein sequence ID" value="PPQ34089.1"/>
    <property type="molecule type" value="Genomic_DNA"/>
</dbReference>
<comment type="caution">
    <text evidence="4">The sequence shown here is derived from an EMBL/GenBank/DDBJ whole genome shotgun (WGS) entry which is preliminary data.</text>
</comment>
<dbReference type="PANTHER" id="PTHR33375:SF7">
    <property type="entry name" value="CHROMOSOME 2-PARTITIONING PROTEIN PARB-RELATED"/>
    <property type="match status" value="1"/>
</dbReference>
<feature type="region of interest" description="Disordered" evidence="2">
    <location>
        <begin position="315"/>
        <end position="343"/>
    </location>
</feature>
<dbReference type="GO" id="GO:0007059">
    <property type="term" value="P:chromosome segregation"/>
    <property type="evidence" value="ECO:0007669"/>
    <property type="project" value="TreeGrafter"/>
</dbReference>
<dbReference type="RefSeq" id="WP_104519199.1">
    <property type="nucleotide sequence ID" value="NZ_NHRY01000130.1"/>
</dbReference>
<dbReference type="SMART" id="SM00470">
    <property type="entry name" value="ParB"/>
    <property type="match status" value="1"/>
</dbReference>
<dbReference type="InterPro" id="IPR050336">
    <property type="entry name" value="Chromosome_partition/occlusion"/>
</dbReference>
<evidence type="ECO:0000256" key="2">
    <source>
        <dbReference type="SAM" id="MobiDB-lite"/>
    </source>
</evidence>
<dbReference type="NCBIfam" id="TIGR00180">
    <property type="entry name" value="parB_part"/>
    <property type="match status" value="1"/>
</dbReference>
<dbReference type="Pfam" id="PF02195">
    <property type="entry name" value="ParB_N"/>
    <property type="match status" value="1"/>
</dbReference>
<feature type="region of interest" description="Disordered" evidence="2">
    <location>
        <begin position="1"/>
        <end position="25"/>
    </location>
</feature>
<feature type="compositionally biased region" description="Basic and acidic residues" evidence="2">
    <location>
        <begin position="1"/>
        <end position="11"/>
    </location>
</feature>
<dbReference type="SUPFAM" id="SSF109709">
    <property type="entry name" value="KorB DNA-binding domain-like"/>
    <property type="match status" value="1"/>
</dbReference>
<dbReference type="NCBIfam" id="NF010406">
    <property type="entry name" value="PRK13832.1"/>
    <property type="match status" value="1"/>
</dbReference>
<dbReference type="InterPro" id="IPR004437">
    <property type="entry name" value="ParB/RepB/Spo0J"/>
</dbReference>
<feature type="compositionally biased region" description="Acidic residues" evidence="2">
    <location>
        <begin position="522"/>
        <end position="534"/>
    </location>
</feature>
<dbReference type="GO" id="GO:0005694">
    <property type="term" value="C:chromosome"/>
    <property type="evidence" value="ECO:0007669"/>
    <property type="project" value="TreeGrafter"/>
</dbReference>
<dbReference type="GO" id="GO:0003677">
    <property type="term" value="F:DNA binding"/>
    <property type="evidence" value="ECO:0007669"/>
    <property type="project" value="InterPro"/>
</dbReference>
<proteinExistence type="inferred from homology"/>
<dbReference type="Proteomes" id="UP000239724">
    <property type="component" value="Unassembled WGS sequence"/>
</dbReference>
<evidence type="ECO:0000256" key="1">
    <source>
        <dbReference type="ARBA" id="ARBA00006295"/>
    </source>
</evidence>
<feature type="compositionally biased region" description="Acidic residues" evidence="2">
    <location>
        <begin position="545"/>
        <end position="558"/>
    </location>
</feature>
<dbReference type="InterPro" id="IPR036086">
    <property type="entry name" value="ParB/Sulfiredoxin_sf"/>
</dbReference>
<feature type="region of interest" description="Disordered" evidence="2">
    <location>
        <begin position="522"/>
        <end position="576"/>
    </location>
</feature>
<evidence type="ECO:0000259" key="3">
    <source>
        <dbReference type="SMART" id="SM00470"/>
    </source>
</evidence>
<name>A0A2S6NHQ5_RHOGL</name>
<comment type="similarity">
    <text evidence="1">Belongs to the ParB family.</text>
</comment>
<dbReference type="AlphaFoldDB" id="A0A2S6NHQ5"/>
<dbReference type="InterPro" id="IPR003115">
    <property type="entry name" value="ParB_N"/>
</dbReference>